<gene>
    <name evidence="2" type="ORF">BN9_026620</name>
</gene>
<dbReference type="Pfam" id="PF00169">
    <property type="entry name" value="PH"/>
    <property type="match status" value="2"/>
</dbReference>
<dbReference type="PANTHER" id="PTHR14336">
    <property type="entry name" value="TANDEM PH DOMAIN CONTAINING PROTEIN"/>
    <property type="match status" value="1"/>
</dbReference>
<name>A0A024G5T3_9STRA</name>
<dbReference type="OrthoDB" id="63267at2759"/>
<accession>A0A024G5T3</accession>
<dbReference type="STRING" id="65357.A0A024G5T3"/>
<dbReference type="SMART" id="SM00233">
    <property type="entry name" value="PH"/>
    <property type="match status" value="2"/>
</dbReference>
<dbReference type="AlphaFoldDB" id="A0A024G5T3"/>
<dbReference type="PANTHER" id="PTHR14336:SF15">
    <property type="entry name" value="DUAL ADAPTER FOR PHOSPHOTYROSINE AND 3-PHOSPHOTYROSINE AND 3-PHOSPHOINOSITIDE"/>
    <property type="match status" value="1"/>
</dbReference>
<feature type="domain" description="PH" evidence="1">
    <location>
        <begin position="45"/>
        <end position="148"/>
    </location>
</feature>
<dbReference type="InParanoid" id="A0A024G5T3"/>
<evidence type="ECO:0000313" key="3">
    <source>
        <dbReference type="Proteomes" id="UP000053237"/>
    </source>
</evidence>
<evidence type="ECO:0000259" key="1">
    <source>
        <dbReference type="PROSITE" id="PS50003"/>
    </source>
</evidence>
<protein>
    <recommendedName>
        <fullName evidence="1">PH domain-containing protein</fullName>
    </recommendedName>
</protein>
<reference evidence="2 3" key="1">
    <citation type="submission" date="2012-05" db="EMBL/GenBank/DDBJ databases">
        <title>Recombination and specialization in a pathogen metapopulation.</title>
        <authorList>
            <person name="Gardiner A."/>
            <person name="Kemen E."/>
            <person name="Schultz-Larsen T."/>
            <person name="MacLean D."/>
            <person name="Van Oosterhout C."/>
            <person name="Jones J.D.G."/>
        </authorList>
    </citation>
    <scope>NUCLEOTIDE SEQUENCE [LARGE SCALE GENOMIC DNA]</scope>
    <source>
        <strain evidence="2 3">Ac Nc2</strain>
    </source>
</reference>
<dbReference type="InterPro" id="IPR011993">
    <property type="entry name" value="PH-like_dom_sf"/>
</dbReference>
<dbReference type="Proteomes" id="UP000053237">
    <property type="component" value="Unassembled WGS sequence"/>
</dbReference>
<dbReference type="Gene3D" id="2.30.29.30">
    <property type="entry name" value="Pleckstrin-homology domain (PH domain)/Phosphotyrosine-binding domain (PTB)"/>
    <property type="match status" value="2"/>
</dbReference>
<dbReference type="CDD" id="cd00821">
    <property type="entry name" value="PH"/>
    <property type="match status" value="1"/>
</dbReference>
<comment type="caution">
    <text evidence="2">The sequence shown here is derived from an EMBL/GenBank/DDBJ whole genome shotgun (WGS) entry which is preliminary data.</text>
</comment>
<dbReference type="PROSITE" id="PS50003">
    <property type="entry name" value="PH_DOMAIN"/>
    <property type="match status" value="2"/>
</dbReference>
<proteinExistence type="predicted"/>
<dbReference type="EMBL" id="CAIX01000026">
    <property type="protein sequence ID" value="CCI41878.1"/>
    <property type="molecule type" value="Genomic_DNA"/>
</dbReference>
<dbReference type="SUPFAM" id="SSF50729">
    <property type="entry name" value="PH domain-like"/>
    <property type="match status" value="2"/>
</dbReference>
<dbReference type="InterPro" id="IPR001849">
    <property type="entry name" value="PH_domain"/>
</dbReference>
<dbReference type="InterPro" id="IPR051707">
    <property type="entry name" value="PI-Interact_SigTrans_Reg"/>
</dbReference>
<evidence type="ECO:0000313" key="2">
    <source>
        <dbReference type="EMBL" id="CCI41878.1"/>
    </source>
</evidence>
<organism evidence="2 3">
    <name type="scientific">Albugo candida</name>
    <dbReference type="NCBI Taxonomy" id="65357"/>
    <lineage>
        <taxon>Eukaryota</taxon>
        <taxon>Sar</taxon>
        <taxon>Stramenopiles</taxon>
        <taxon>Oomycota</taxon>
        <taxon>Peronosporomycetes</taxon>
        <taxon>Albuginales</taxon>
        <taxon>Albuginaceae</taxon>
        <taxon>Albugo</taxon>
    </lineage>
</organism>
<feature type="domain" description="PH" evidence="1">
    <location>
        <begin position="187"/>
        <end position="280"/>
    </location>
</feature>
<keyword evidence="3" id="KW-1185">Reference proteome</keyword>
<sequence>MASSTRTKHCVCGGNRGDNGFFHHYCGRKSLRESTCITFVRPLHSLVYSGWLWKQTVGTKKWVQRFFVLRGTTLSYYTRPCVIDSVQLGARLLDVTAEAGVRVKYAQISKRTEFGLEVIGMSDKHLQLQAGDLASREQWLVALEDACKQCDQYPTHSDHSSSYSEETFRLESCNSTICTIQDRSSGFGSRGGWVYVRSSVLKTWRRRYLRLVDCQIYFEKHPSGRSRYKHSQIDYAVSVTFWIGHENALHVKLERDKDVYFYTDTLDETIEWLDAIQRTL</sequence>